<organism evidence="2 3">
    <name type="scientific">Prauserella sediminis</name>
    <dbReference type="NCBI Taxonomy" id="577680"/>
    <lineage>
        <taxon>Bacteria</taxon>
        <taxon>Bacillati</taxon>
        <taxon>Actinomycetota</taxon>
        <taxon>Actinomycetes</taxon>
        <taxon>Pseudonocardiales</taxon>
        <taxon>Pseudonocardiaceae</taxon>
        <taxon>Prauserella</taxon>
        <taxon>Prauserella salsuginis group</taxon>
    </lineage>
</organism>
<name>A0A839XXE1_9PSEU</name>
<accession>A0A839XXE1</accession>
<dbReference type="AlphaFoldDB" id="A0A839XXE1"/>
<proteinExistence type="predicted"/>
<keyword evidence="3" id="KW-1185">Reference proteome</keyword>
<dbReference type="Proteomes" id="UP000564573">
    <property type="component" value="Unassembled WGS sequence"/>
</dbReference>
<evidence type="ECO:0000313" key="3">
    <source>
        <dbReference type="Proteomes" id="UP000564573"/>
    </source>
</evidence>
<feature type="region of interest" description="Disordered" evidence="1">
    <location>
        <begin position="243"/>
        <end position="264"/>
    </location>
</feature>
<gene>
    <name evidence="2" type="ORF">FB384_003349</name>
</gene>
<evidence type="ECO:0000256" key="1">
    <source>
        <dbReference type="SAM" id="MobiDB-lite"/>
    </source>
</evidence>
<dbReference type="EMBL" id="JACIBS010000001">
    <property type="protein sequence ID" value="MBB3664445.1"/>
    <property type="molecule type" value="Genomic_DNA"/>
</dbReference>
<reference evidence="2 3" key="1">
    <citation type="submission" date="2020-08" db="EMBL/GenBank/DDBJ databases">
        <title>Sequencing the genomes of 1000 actinobacteria strains.</title>
        <authorList>
            <person name="Klenk H.-P."/>
        </authorList>
    </citation>
    <scope>NUCLEOTIDE SEQUENCE [LARGE SCALE GENOMIC DNA]</scope>
    <source>
        <strain evidence="2 3">DSM 45267</strain>
    </source>
</reference>
<comment type="caution">
    <text evidence="2">The sequence shown here is derived from an EMBL/GenBank/DDBJ whole genome shotgun (WGS) entry which is preliminary data.</text>
</comment>
<sequence length="264" mass="28736">MGAHIPSPPEKRIIDHIIVMATPDEVVAITTALERAGLRMADAVVEPALGLRSRMFPLGGGGFIEVACELTPGSFPHGNPFENTPRIANVSYTTADGAADMAAWAKKPGTADAMAQCGSWRREDGSMGYFVALWPIPPTGELFFALQERRLFPLPFLEEADTAPEVCAVRVYGEEAGLWQQRHRDLFELEEDGELLRAGNAKLAFDQIDGLNTQIEVTLAVPNPDVEIPLASGAFTLVHQVHRVPPTDSGPTRSIRPPHPERQN</sequence>
<dbReference type="RefSeq" id="WP_183784140.1">
    <property type="nucleotide sequence ID" value="NZ_JACIBS010000001.1"/>
</dbReference>
<evidence type="ECO:0000313" key="2">
    <source>
        <dbReference type="EMBL" id="MBB3664445.1"/>
    </source>
</evidence>
<evidence type="ECO:0008006" key="4">
    <source>
        <dbReference type="Google" id="ProtNLM"/>
    </source>
</evidence>
<protein>
    <recommendedName>
        <fullName evidence="4">Glyoxalase-like domain-containing protein</fullName>
    </recommendedName>
</protein>